<dbReference type="RefSeq" id="WP_267638609.1">
    <property type="nucleotide sequence ID" value="NZ_JAODIY010000017.1"/>
</dbReference>
<evidence type="ECO:0000313" key="5">
    <source>
        <dbReference type="EMBL" id="MFC7125765.1"/>
    </source>
</evidence>
<evidence type="ECO:0000256" key="3">
    <source>
        <dbReference type="ARBA" id="ARBA00038502"/>
    </source>
</evidence>
<dbReference type="Gene3D" id="3.40.630.30">
    <property type="match status" value="1"/>
</dbReference>
<comment type="caution">
    <text evidence="5">The sequence shown here is derived from an EMBL/GenBank/DDBJ whole genome shotgun (WGS) entry which is preliminary data.</text>
</comment>
<dbReference type="EC" id="2.3.-.-" evidence="5"/>
<dbReference type="EMBL" id="JBHSZQ010000009">
    <property type="protein sequence ID" value="MFC7125765.1"/>
    <property type="molecule type" value="Genomic_DNA"/>
</dbReference>
<protein>
    <submittedName>
        <fullName evidence="5">GNAT family N-acetyltransferase</fullName>
        <ecNumber evidence="5">2.3.-.-</ecNumber>
    </submittedName>
</protein>
<dbReference type="PROSITE" id="PS51186">
    <property type="entry name" value="GNAT"/>
    <property type="match status" value="1"/>
</dbReference>
<dbReference type="InterPro" id="IPR051531">
    <property type="entry name" value="N-acetyltransferase"/>
</dbReference>
<organism evidence="5 6">
    <name type="scientific">Halovenus rubra</name>
    <dbReference type="NCBI Taxonomy" id="869890"/>
    <lineage>
        <taxon>Archaea</taxon>
        <taxon>Methanobacteriati</taxon>
        <taxon>Methanobacteriota</taxon>
        <taxon>Stenosarchaea group</taxon>
        <taxon>Halobacteria</taxon>
        <taxon>Halobacteriales</taxon>
        <taxon>Haloarculaceae</taxon>
        <taxon>Halovenus</taxon>
    </lineage>
</organism>
<comment type="similarity">
    <text evidence="3">Belongs to the acetyltransferase family. RimJ subfamily.</text>
</comment>
<sequence length="178" mass="20134">MPGPVFIEGDQISLHPLEREDLPFIQTYRNHPDVRQQLGRIQPQNGADLEADFEGYMQNGVNLLVCTDNKPVGFVALFNWKESAGRVEIAYWIAPDEQGNGYATDAVSQAIAYAFDDRRCHKVVAGAHATNEASRGLLETLSFQQEGRLRDHIYLDGEWVDAIRYGLLEAEWQDERQA</sequence>
<name>A0ABD5X3U7_9EURY</name>
<gene>
    <name evidence="5" type="ORF">ACFQJ7_06890</name>
</gene>
<dbReference type="AlphaFoldDB" id="A0ABD5X3U7"/>
<dbReference type="InterPro" id="IPR016181">
    <property type="entry name" value="Acyl_CoA_acyltransferase"/>
</dbReference>
<evidence type="ECO:0000259" key="4">
    <source>
        <dbReference type="PROSITE" id="PS51186"/>
    </source>
</evidence>
<keyword evidence="2 5" id="KW-0012">Acyltransferase</keyword>
<evidence type="ECO:0000256" key="1">
    <source>
        <dbReference type="ARBA" id="ARBA00022679"/>
    </source>
</evidence>
<dbReference type="InterPro" id="IPR000182">
    <property type="entry name" value="GNAT_dom"/>
</dbReference>
<dbReference type="PANTHER" id="PTHR43792">
    <property type="entry name" value="GNAT FAMILY, PUTATIVE (AFU_ORTHOLOGUE AFUA_3G00765)-RELATED-RELATED"/>
    <property type="match status" value="1"/>
</dbReference>
<evidence type="ECO:0000256" key="2">
    <source>
        <dbReference type="ARBA" id="ARBA00023315"/>
    </source>
</evidence>
<accession>A0ABD5X3U7</accession>
<feature type="domain" description="N-acetyltransferase" evidence="4">
    <location>
        <begin position="12"/>
        <end position="170"/>
    </location>
</feature>
<dbReference type="GO" id="GO:0016746">
    <property type="term" value="F:acyltransferase activity"/>
    <property type="evidence" value="ECO:0007669"/>
    <property type="project" value="UniProtKB-KW"/>
</dbReference>
<dbReference type="Pfam" id="PF13302">
    <property type="entry name" value="Acetyltransf_3"/>
    <property type="match status" value="1"/>
</dbReference>
<keyword evidence="1 5" id="KW-0808">Transferase</keyword>
<dbReference type="SUPFAM" id="SSF55729">
    <property type="entry name" value="Acyl-CoA N-acyltransferases (Nat)"/>
    <property type="match status" value="1"/>
</dbReference>
<reference evidence="5 6" key="1">
    <citation type="journal article" date="2014" name="Int. J. Syst. Evol. Microbiol.">
        <title>Complete genome sequence of Corynebacterium casei LMG S-19264T (=DSM 44701T), isolated from a smear-ripened cheese.</title>
        <authorList>
            <consortium name="US DOE Joint Genome Institute (JGI-PGF)"/>
            <person name="Walter F."/>
            <person name="Albersmeier A."/>
            <person name="Kalinowski J."/>
            <person name="Ruckert C."/>
        </authorList>
    </citation>
    <scope>NUCLEOTIDE SEQUENCE [LARGE SCALE GENOMIC DNA]</scope>
    <source>
        <strain evidence="5 6">CGMCC 4.7215</strain>
    </source>
</reference>
<dbReference type="Proteomes" id="UP001596414">
    <property type="component" value="Unassembled WGS sequence"/>
</dbReference>
<proteinExistence type="inferred from homology"/>
<evidence type="ECO:0000313" key="6">
    <source>
        <dbReference type="Proteomes" id="UP001596414"/>
    </source>
</evidence>
<dbReference type="PANTHER" id="PTHR43792:SF8">
    <property type="entry name" value="[RIBOSOMAL PROTEIN US5]-ALANINE N-ACETYLTRANSFERASE"/>
    <property type="match status" value="1"/>
</dbReference>